<dbReference type="AlphaFoldDB" id="A0AAF0E6V0"/>
<keyword evidence="2" id="KW-0653">Protein transport</keyword>
<dbReference type="GO" id="GO:0051666">
    <property type="term" value="P:actin cortical patch localization"/>
    <property type="evidence" value="ECO:0007669"/>
    <property type="project" value="TreeGrafter"/>
</dbReference>
<dbReference type="SUPFAM" id="SSF48464">
    <property type="entry name" value="ENTH/VHS domain"/>
    <property type="match status" value="1"/>
</dbReference>
<evidence type="ECO:0000313" key="7">
    <source>
        <dbReference type="Proteomes" id="UP001214603"/>
    </source>
</evidence>
<protein>
    <recommendedName>
        <fullName evidence="8">VHS domain-containing protein</fullName>
    </recommendedName>
</protein>
<dbReference type="GO" id="GO:0006897">
    <property type="term" value="P:endocytosis"/>
    <property type="evidence" value="ECO:0007669"/>
    <property type="project" value="InterPro"/>
</dbReference>
<feature type="domain" description="GAT" evidence="5">
    <location>
        <begin position="175"/>
        <end position="263"/>
    </location>
</feature>
<evidence type="ECO:0000313" key="6">
    <source>
        <dbReference type="EMBL" id="WFD04048.1"/>
    </source>
</evidence>
<dbReference type="GO" id="GO:0043130">
    <property type="term" value="F:ubiquitin binding"/>
    <property type="evidence" value="ECO:0007669"/>
    <property type="project" value="InterPro"/>
</dbReference>
<dbReference type="Pfam" id="PF00790">
    <property type="entry name" value="VHS"/>
    <property type="match status" value="1"/>
</dbReference>
<dbReference type="Proteomes" id="UP001214603">
    <property type="component" value="Chromosome 6"/>
</dbReference>
<sequence>MDASAKQYPEASYDDLPELSDLVERTENGISCASRAIRKQLKCGNVHQQKRALTVLEGLVEMGSKTFQRRFLGADAGRFADEKLTERIKYIAYSVTSDAGVRRKLMLILLSWRRHFMHDPSMVKVTSLYGQCGGIDHTALIRGTKEDDAAAAQHAQHHTTVPPQPVSKVRVWLTQDMTSVHGTIERAKAESNALLEAMIDAQARSTPILEDELVQALVSNVLVMQKEVVKYIHSVNDEEYLSMLVQTNDVIVDVLQRLQLASSGEPVQKHALGTEAPLREDIIDQAVNRLTVIVEQAHSEPEGLNTFPTLSSQVDASLVANSGFTSSAPSRAPREDYDTDSDADEMDMDVVAQNTRATQDTSSITADRMPFMGEAVQSDVKHSGAAPAIPNALPYK</sequence>
<evidence type="ECO:0008006" key="8">
    <source>
        <dbReference type="Google" id="ProtNLM"/>
    </source>
</evidence>
<evidence type="ECO:0000256" key="3">
    <source>
        <dbReference type="SAM" id="MobiDB-lite"/>
    </source>
</evidence>
<evidence type="ECO:0000259" key="4">
    <source>
        <dbReference type="PROSITE" id="PS50179"/>
    </source>
</evidence>
<dbReference type="GO" id="GO:0035091">
    <property type="term" value="F:phosphatidylinositol binding"/>
    <property type="evidence" value="ECO:0007669"/>
    <property type="project" value="InterPro"/>
</dbReference>
<organism evidence="6 7">
    <name type="scientific">Malassezia obtusa</name>
    <dbReference type="NCBI Taxonomy" id="76774"/>
    <lineage>
        <taxon>Eukaryota</taxon>
        <taxon>Fungi</taxon>
        <taxon>Dikarya</taxon>
        <taxon>Basidiomycota</taxon>
        <taxon>Ustilaginomycotina</taxon>
        <taxon>Malasseziomycetes</taxon>
        <taxon>Malasseziales</taxon>
        <taxon>Malasseziaceae</taxon>
        <taxon>Malassezia</taxon>
    </lineage>
</organism>
<dbReference type="GO" id="GO:0030479">
    <property type="term" value="C:actin cortical patch"/>
    <property type="evidence" value="ECO:0007669"/>
    <property type="project" value="TreeGrafter"/>
</dbReference>
<dbReference type="CDD" id="cd16980">
    <property type="entry name" value="VHS_Lsb5"/>
    <property type="match status" value="1"/>
</dbReference>
<accession>A0AAF0E6V0</accession>
<proteinExistence type="predicted"/>
<keyword evidence="7" id="KW-1185">Reference proteome</keyword>
<evidence type="ECO:0000259" key="5">
    <source>
        <dbReference type="PROSITE" id="PS50909"/>
    </source>
</evidence>
<feature type="domain" description="VHS" evidence="4">
    <location>
        <begin position="3"/>
        <end position="129"/>
    </location>
</feature>
<dbReference type="InterPro" id="IPR045007">
    <property type="entry name" value="LSB5"/>
</dbReference>
<name>A0AAF0E6V0_9BASI</name>
<feature type="region of interest" description="Disordered" evidence="3">
    <location>
        <begin position="323"/>
        <end position="342"/>
    </location>
</feature>
<dbReference type="GO" id="GO:0007034">
    <property type="term" value="P:vacuolar transport"/>
    <property type="evidence" value="ECO:0007669"/>
    <property type="project" value="UniProtKB-ARBA"/>
</dbReference>
<dbReference type="PANTHER" id="PTHR47789">
    <property type="entry name" value="LAS SEVENTEEN-BINDING PROTEIN 5"/>
    <property type="match status" value="1"/>
</dbReference>
<dbReference type="Gene3D" id="1.25.40.90">
    <property type="match status" value="1"/>
</dbReference>
<dbReference type="EMBL" id="CP119939">
    <property type="protein sequence ID" value="WFD04048.1"/>
    <property type="molecule type" value="Genomic_DNA"/>
</dbReference>
<dbReference type="Gene3D" id="1.20.58.160">
    <property type="match status" value="1"/>
</dbReference>
<dbReference type="GO" id="GO:0007015">
    <property type="term" value="P:actin filament organization"/>
    <property type="evidence" value="ECO:0007669"/>
    <property type="project" value="InterPro"/>
</dbReference>
<dbReference type="GO" id="GO:0015031">
    <property type="term" value="P:protein transport"/>
    <property type="evidence" value="ECO:0007669"/>
    <property type="project" value="UniProtKB-KW"/>
</dbReference>
<gene>
    <name evidence="6" type="ORF">MOBT1_002745</name>
</gene>
<dbReference type="InterPro" id="IPR002014">
    <property type="entry name" value="VHS_dom"/>
</dbReference>
<dbReference type="InterPro" id="IPR038425">
    <property type="entry name" value="GAT_sf"/>
</dbReference>
<dbReference type="PROSITE" id="PS50909">
    <property type="entry name" value="GAT"/>
    <property type="match status" value="1"/>
</dbReference>
<dbReference type="InterPro" id="IPR004152">
    <property type="entry name" value="GAT_dom"/>
</dbReference>
<dbReference type="SUPFAM" id="SSF89009">
    <property type="entry name" value="GAT-like domain"/>
    <property type="match status" value="1"/>
</dbReference>
<evidence type="ECO:0000256" key="2">
    <source>
        <dbReference type="ARBA" id="ARBA00022927"/>
    </source>
</evidence>
<dbReference type="InterPro" id="IPR008942">
    <property type="entry name" value="ENTH_VHS"/>
</dbReference>
<dbReference type="Pfam" id="PF03127">
    <property type="entry name" value="GAT"/>
    <property type="match status" value="1"/>
</dbReference>
<keyword evidence="1" id="KW-0813">Transport</keyword>
<evidence type="ECO:0000256" key="1">
    <source>
        <dbReference type="ARBA" id="ARBA00022448"/>
    </source>
</evidence>
<reference evidence="6" key="1">
    <citation type="submission" date="2023-03" db="EMBL/GenBank/DDBJ databases">
        <title>Mating type loci evolution in Malassezia.</title>
        <authorList>
            <person name="Coelho M.A."/>
        </authorList>
    </citation>
    <scope>NUCLEOTIDE SEQUENCE</scope>
    <source>
        <strain evidence="6">CBS 7876</strain>
    </source>
</reference>
<dbReference type="PANTHER" id="PTHR47789:SF1">
    <property type="entry name" value="LAS SEVENTEEN-BINDING PROTEIN 5"/>
    <property type="match status" value="1"/>
</dbReference>
<dbReference type="PROSITE" id="PS50179">
    <property type="entry name" value="VHS"/>
    <property type="match status" value="1"/>
</dbReference>